<dbReference type="Proteomes" id="UP001443914">
    <property type="component" value="Unassembled WGS sequence"/>
</dbReference>
<reference evidence="8 9" key="1">
    <citation type="submission" date="2024-03" db="EMBL/GenBank/DDBJ databases">
        <title>WGS assembly of Saponaria officinalis var. Norfolk2.</title>
        <authorList>
            <person name="Jenkins J."/>
            <person name="Shu S."/>
            <person name="Grimwood J."/>
            <person name="Barry K."/>
            <person name="Goodstein D."/>
            <person name="Schmutz J."/>
            <person name="Leebens-Mack J."/>
            <person name="Osbourn A."/>
        </authorList>
    </citation>
    <scope>NUCLEOTIDE SEQUENCE [LARGE SCALE GENOMIC DNA]</scope>
    <source>
        <strain evidence="9">cv. Norfolk2</strain>
        <strain evidence="8">JIC</strain>
        <tissue evidence="8">Leaf</tissue>
    </source>
</reference>
<sequence>MDDSGFHSNVTVRAPSESAMELDYMDELLLEGCWLETIDGSTFFNQTPSTSNSFFESPYPWSSLEASYTSVHDTREDGSMIESQETGLVNRSSCQSLVSGFSESDQCEKLFADNSELNKLFWIKPRLNHTVSSVMDRLFRAITYIKDSQRGRETLIQIWVPVEKGGTRVLTTIDQPFSLNSSSAQLANYRNISLNYQFAAEQDSGLSVGLPGRVFLGKVPEWSPDVRFFRVDEYPRVPYAQQCDVRGTIALPVFEQGSKQCLGVLEVVMTTQKVNYRSELESVCKALEAVHLRSSESLNPQKTKECTSSYQVALPEILDVLKSACGSHGLPLAQTWVPCILQGKEGCRHSDENLALCVSTIDSACFIADPGMRGFQEACSEHHLFKGEGVAGKAFLTNQPCFSPDITSYSKTEYPLSHHARMFGLCASVAIRLRSVYTGTSDFVLEFFLPTGCRDPEVQKSTLSSLSIIIQRVCRSLRVVTDKELKEEALMLDNNATVGLDSSLQVKTKSADENTRSGSSSQEESCGNGATQDDKGKGVIAEKPLTGLQQEFNVKSSPGSGEYSIVGGSLSTAGKSGDKKRAKAEKTITLDVLRQHFAGSLKDAAKNIGVCPTTLKRICRQHGIKRWPSRKIKKVGHSLQKLQVVIDSVQGASGAFQIGSFYTNFPDLASPNTTSGTSPFLTGHQFHAPQSTGLEPDGVGPVSPRSATSKSPSSSCSQSSSSSQFCSSGTHQQPSTWNVSGSEDPHGGVTSNEGSLKRARSEAELQIPYQEPTSLISGSLSQRSLVEQYNPDTRPPLPKNVGQLTQEADFWRVKVSYGEEKIRFRMLKSWRFKDLVQEVVRRFNIGDMGGFHIKYLDDDSEWVLLTCDADLEECIDICRSSQRQTIKLCLQVSHTHSRSSVGSNSHL</sequence>
<organism evidence="8 9">
    <name type="scientific">Saponaria officinalis</name>
    <name type="common">Common soapwort</name>
    <name type="synonym">Lychnis saponaria</name>
    <dbReference type="NCBI Taxonomy" id="3572"/>
    <lineage>
        <taxon>Eukaryota</taxon>
        <taxon>Viridiplantae</taxon>
        <taxon>Streptophyta</taxon>
        <taxon>Embryophyta</taxon>
        <taxon>Tracheophyta</taxon>
        <taxon>Spermatophyta</taxon>
        <taxon>Magnoliopsida</taxon>
        <taxon>eudicotyledons</taxon>
        <taxon>Gunneridae</taxon>
        <taxon>Pentapetalae</taxon>
        <taxon>Caryophyllales</taxon>
        <taxon>Caryophyllaceae</taxon>
        <taxon>Caryophylleae</taxon>
        <taxon>Saponaria</taxon>
    </lineage>
</organism>
<dbReference type="InterPro" id="IPR055081">
    <property type="entry name" value="NLP1-9_GAF"/>
</dbReference>
<accession>A0AAW1NES1</accession>
<evidence type="ECO:0000313" key="8">
    <source>
        <dbReference type="EMBL" id="KAK9756658.1"/>
    </source>
</evidence>
<dbReference type="InterPro" id="IPR045012">
    <property type="entry name" value="NLP"/>
</dbReference>
<comment type="caution">
    <text evidence="8">The sequence shown here is derived from an EMBL/GenBank/DDBJ whole genome shotgun (WGS) entry which is preliminary data.</text>
</comment>
<dbReference type="EMBL" id="JBDFQZ010000001">
    <property type="protein sequence ID" value="KAK9756658.1"/>
    <property type="molecule type" value="Genomic_DNA"/>
</dbReference>
<evidence type="ECO:0000259" key="6">
    <source>
        <dbReference type="PROSITE" id="PS51519"/>
    </source>
</evidence>
<dbReference type="PANTHER" id="PTHR32002">
    <property type="entry name" value="PROTEIN NLP8"/>
    <property type="match status" value="1"/>
</dbReference>
<dbReference type="InterPro" id="IPR000270">
    <property type="entry name" value="PB1_dom"/>
</dbReference>
<gene>
    <name evidence="8" type="ORF">RND81_01G112700</name>
</gene>
<feature type="compositionally biased region" description="Low complexity" evidence="5">
    <location>
        <begin position="703"/>
        <end position="728"/>
    </location>
</feature>
<feature type="compositionally biased region" description="Polar residues" evidence="5">
    <location>
        <begin position="729"/>
        <end position="741"/>
    </location>
</feature>
<dbReference type="InterPro" id="IPR034891">
    <property type="entry name" value="PB1_NLP"/>
</dbReference>
<evidence type="ECO:0000256" key="3">
    <source>
        <dbReference type="ARBA" id="ARBA00023163"/>
    </source>
</evidence>
<keyword evidence="2" id="KW-0238">DNA-binding</keyword>
<dbReference type="Pfam" id="PF00564">
    <property type="entry name" value="PB1"/>
    <property type="match status" value="1"/>
</dbReference>
<dbReference type="AlphaFoldDB" id="A0AAW1NES1"/>
<feature type="region of interest" description="Disordered" evidence="5">
    <location>
        <begin position="503"/>
        <end position="538"/>
    </location>
</feature>
<protein>
    <submittedName>
        <fullName evidence="8">Uncharacterized protein</fullName>
    </submittedName>
</protein>
<dbReference type="CDD" id="cd06407">
    <property type="entry name" value="PB1_NLP"/>
    <property type="match status" value="1"/>
</dbReference>
<dbReference type="EMBL" id="JBDFQZ010000001">
    <property type="protein sequence ID" value="KAK9756659.1"/>
    <property type="molecule type" value="Genomic_DNA"/>
</dbReference>
<name>A0AAW1NES1_SAPOF</name>
<keyword evidence="4" id="KW-0539">Nucleus</keyword>
<dbReference type="InterPro" id="IPR003035">
    <property type="entry name" value="RWP-RK_dom"/>
</dbReference>
<dbReference type="Pfam" id="PF02042">
    <property type="entry name" value="RWP-RK"/>
    <property type="match status" value="1"/>
</dbReference>
<dbReference type="SUPFAM" id="SSF54277">
    <property type="entry name" value="CAD &amp; PB1 domains"/>
    <property type="match status" value="1"/>
</dbReference>
<feature type="domain" description="PB1" evidence="7">
    <location>
        <begin position="810"/>
        <end position="893"/>
    </location>
</feature>
<keyword evidence="1" id="KW-0805">Transcription regulation</keyword>
<dbReference type="SMART" id="SM00666">
    <property type="entry name" value="PB1"/>
    <property type="match status" value="1"/>
</dbReference>
<dbReference type="InterPro" id="IPR053793">
    <property type="entry name" value="PB1-like"/>
</dbReference>
<evidence type="ECO:0000256" key="5">
    <source>
        <dbReference type="SAM" id="MobiDB-lite"/>
    </source>
</evidence>
<dbReference type="PROSITE" id="PS51519">
    <property type="entry name" value="RWP_RK"/>
    <property type="match status" value="1"/>
</dbReference>
<dbReference type="PANTHER" id="PTHR32002:SF44">
    <property type="entry name" value="PROTEIN NLP4"/>
    <property type="match status" value="1"/>
</dbReference>
<evidence type="ECO:0000256" key="1">
    <source>
        <dbReference type="ARBA" id="ARBA00023015"/>
    </source>
</evidence>
<keyword evidence="9" id="KW-1185">Reference proteome</keyword>
<dbReference type="EMBL" id="JBDFQZ010000001">
    <property type="protein sequence ID" value="KAK9756660.1"/>
    <property type="molecule type" value="Genomic_DNA"/>
</dbReference>
<feature type="region of interest" description="Disordered" evidence="5">
    <location>
        <begin position="673"/>
        <end position="761"/>
    </location>
</feature>
<proteinExistence type="predicted"/>
<evidence type="ECO:0000256" key="4">
    <source>
        <dbReference type="ARBA" id="ARBA00023242"/>
    </source>
</evidence>
<feature type="compositionally biased region" description="Polar residues" evidence="5">
    <location>
        <begin position="516"/>
        <end position="531"/>
    </location>
</feature>
<evidence type="ECO:0000313" key="9">
    <source>
        <dbReference type="Proteomes" id="UP001443914"/>
    </source>
</evidence>
<dbReference type="GO" id="GO:0003677">
    <property type="term" value="F:DNA binding"/>
    <property type="evidence" value="ECO:0007669"/>
    <property type="project" value="UniProtKB-KW"/>
</dbReference>
<evidence type="ECO:0000256" key="2">
    <source>
        <dbReference type="ARBA" id="ARBA00023125"/>
    </source>
</evidence>
<feature type="domain" description="RWP-RK" evidence="6">
    <location>
        <begin position="574"/>
        <end position="655"/>
    </location>
</feature>
<evidence type="ECO:0000259" key="7">
    <source>
        <dbReference type="PROSITE" id="PS51745"/>
    </source>
</evidence>
<keyword evidence="3" id="KW-0804">Transcription</keyword>
<dbReference type="GO" id="GO:0003700">
    <property type="term" value="F:DNA-binding transcription factor activity"/>
    <property type="evidence" value="ECO:0007669"/>
    <property type="project" value="InterPro"/>
</dbReference>
<dbReference type="PROSITE" id="PS51745">
    <property type="entry name" value="PB1"/>
    <property type="match status" value="1"/>
</dbReference>
<dbReference type="Pfam" id="PF22922">
    <property type="entry name" value="GAF_NLP"/>
    <property type="match status" value="2"/>
</dbReference>
<dbReference type="Gene3D" id="3.10.20.90">
    <property type="entry name" value="Phosphatidylinositol 3-kinase Catalytic Subunit, Chain A, domain 1"/>
    <property type="match status" value="1"/>
</dbReference>